<feature type="signal peptide" evidence="1">
    <location>
        <begin position="1"/>
        <end position="20"/>
    </location>
</feature>
<proteinExistence type="predicted"/>
<protein>
    <submittedName>
        <fullName evidence="2">Uncharacterized protein</fullName>
    </submittedName>
</protein>
<feature type="chain" id="PRO_5041407910" evidence="1">
    <location>
        <begin position="21"/>
        <end position="128"/>
    </location>
</feature>
<evidence type="ECO:0000313" key="3">
    <source>
        <dbReference type="Proteomes" id="UP001161325"/>
    </source>
</evidence>
<keyword evidence="3" id="KW-1185">Reference proteome</keyword>
<evidence type="ECO:0000313" key="2">
    <source>
        <dbReference type="EMBL" id="GLC27105.1"/>
    </source>
</evidence>
<evidence type="ECO:0000256" key="1">
    <source>
        <dbReference type="SAM" id="SignalP"/>
    </source>
</evidence>
<dbReference type="RefSeq" id="WP_284351551.1">
    <property type="nucleotide sequence ID" value="NZ_BRXS01000005.1"/>
</dbReference>
<dbReference type="AlphaFoldDB" id="A0AA37QIG2"/>
<gene>
    <name evidence="2" type="ORF">rosag_36180</name>
</gene>
<organism evidence="2 3">
    <name type="scientific">Roseisolibacter agri</name>
    <dbReference type="NCBI Taxonomy" id="2014610"/>
    <lineage>
        <taxon>Bacteria</taxon>
        <taxon>Pseudomonadati</taxon>
        <taxon>Gemmatimonadota</taxon>
        <taxon>Gemmatimonadia</taxon>
        <taxon>Gemmatimonadales</taxon>
        <taxon>Gemmatimonadaceae</taxon>
        <taxon>Roseisolibacter</taxon>
    </lineage>
</organism>
<comment type="caution">
    <text evidence="2">The sequence shown here is derived from an EMBL/GenBank/DDBJ whole genome shotgun (WGS) entry which is preliminary data.</text>
</comment>
<keyword evidence="1" id="KW-0732">Signal</keyword>
<name>A0AA37QIG2_9BACT</name>
<dbReference type="EMBL" id="BRXS01000005">
    <property type="protein sequence ID" value="GLC27105.1"/>
    <property type="molecule type" value="Genomic_DNA"/>
</dbReference>
<accession>A0AA37QIG2</accession>
<reference evidence="2" key="1">
    <citation type="submission" date="2022-08" db="EMBL/GenBank/DDBJ databases">
        <title>Draft genome sequencing of Roseisolibacter agri AW1220.</title>
        <authorList>
            <person name="Tobiishi Y."/>
            <person name="Tonouchi A."/>
        </authorList>
    </citation>
    <scope>NUCLEOTIDE SEQUENCE</scope>
    <source>
        <strain evidence="2">AW1220</strain>
    </source>
</reference>
<sequence>MRPVSLLTAALLLGAAPLAAQGPARPAAFDPSGRYAMKLVVGRDTVPFTIVVADSGGRWGGTFIGSSGRVRPLISVVPRDGDASLVIQWAETNAFATVLLRLRPDNTVRGAAEYPDGTFTLLGTRTPK</sequence>
<dbReference type="Proteomes" id="UP001161325">
    <property type="component" value="Unassembled WGS sequence"/>
</dbReference>